<keyword evidence="1" id="KW-0472">Membrane</keyword>
<feature type="transmembrane region" description="Helical" evidence="1">
    <location>
        <begin position="123"/>
        <end position="147"/>
    </location>
</feature>
<evidence type="ECO:0000256" key="1">
    <source>
        <dbReference type="SAM" id="Phobius"/>
    </source>
</evidence>
<feature type="transmembrane region" description="Helical" evidence="1">
    <location>
        <begin position="64"/>
        <end position="83"/>
    </location>
</feature>
<dbReference type="AlphaFoldDB" id="A0A2S5VWR1"/>
<sequence>MRWRREGDARARSSGARQRLRTGAVLASTSAAIAGLGLTVLWLLSLAGTPPEAAAPGDPVPVPAVAAVALYAAALAALGAAPYPLWRGRAPWPVLWAASIAGVLVVAGVAAAVALAAAGDAVLGLVVGMPLAALSAVAAVPVTEGILRARDRART</sequence>
<dbReference type="Proteomes" id="UP000239241">
    <property type="component" value="Unassembled WGS sequence"/>
</dbReference>
<dbReference type="EMBL" id="PSXY01000003">
    <property type="protein sequence ID" value="PPF70449.1"/>
    <property type="molecule type" value="Genomic_DNA"/>
</dbReference>
<evidence type="ECO:0000313" key="2">
    <source>
        <dbReference type="EMBL" id="PPF70449.1"/>
    </source>
</evidence>
<evidence type="ECO:0000313" key="3">
    <source>
        <dbReference type="Proteomes" id="UP000239241"/>
    </source>
</evidence>
<reference evidence="2 3" key="1">
    <citation type="submission" date="2018-02" db="EMBL/GenBank/DDBJ databases">
        <title>Bacteriophage NCPPB3778 and a type I-E CRISPR drive the evolution of the US Biological Select Agent, Rathayibacter toxicus.</title>
        <authorList>
            <person name="Davis E.W.II."/>
            <person name="Tabima J.F."/>
            <person name="Weisberg A.J."/>
            <person name="Lopes L.D."/>
            <person name="Wiseman M.S."/>
            <person name="Wiseman M.S."/>
            <person name="Pupko T."/>
            <person name="Belcher M.S."/>
            <person name="Sechler A.J."/>
            <person name="Tancos M.A."/>
            <person name="Schroeder B.K."/>
            <person name="Murray T.D."/>
            <person name="Luster D.G."/>
            <person name="Schneider W.L."/>
            <person name="Rogers E."/>
            <person name="Andreote F.D."/>
            <person name="Grunwald N.J."/>
            <person name="Putnam M.L."/>
            <person name="Chang J.H."/>
        </authorList>
    </citation>
    <scope>NUCLEOTIDE SEQUENCE [LARGE SCALE GENOMIC DNA]</scope>
    <source>
        <strain evidence="2 3">AY1B3</strain>
    </source>
</reference>
<keyword evidence="1" id="KW-0812">Transmembrane</keyword>
<comment type="caution">
    <text evidence="2">The sequence shown here is derived from an EMBL/GenBank/DDBJ whole genome shotgun (WGS) entry which is preliminary data.</text>
</comment>
<name>A0A2S5VWR1_9MICO</name>
<gene>
    <name evidence="2" type="ORF">C5E16_02355</name>
</gene>
<proteinExistence type="predicted"/>
<feature type="transmembrane region" description="Helical" evidence="1">
    <location>
        <begin position="20"/>
        <end position="44"/>
    </location>
</feature>
<feature type="transmembrane region" description="Helical" evidence="1">
    <location>
        <begin position="95"/>
        <end position="117"/>
    </location>
</feature>
<accession>A0A2S5VWR1</accession>
<organism evidence="2 3">
    <name type="scientific">Clavibacter michiganensis</name>
    <dbReference type="NCBI Taxonomy" id="28447"/>
    <lineage>
        <taxon>Bacteria</taxon>
        <taxon>Bacillati</taxon>
        <taxon>Actinomycetota</taxon>
        <taxon>Actinomycetes</taxon>
        <taxon>Micrococcales</taxon>
        <taxon>Microbacteriaceae</taxon>
        <taxon>Clavibacter</taxon>
    </lineage>
</organism>
<keyword evidence="1" id="KW-1133">Transmembrane helix</keyword>
<protein>
    <submittedName>
        <fullName evidence="2">Uncharacterized protein</fullName>
    </submittedName>
</protein>
<dbReference type="RefSeq" id="WP_104289404.1">
    <property type="nucleotide sequence ID" value="NZ_PSXY01000003.1"/>
</dbReference>